<evidence type="ECO:0000256" key="2">
    <source>
        <dbReference type="ARBA" id="ARBA00022441"/>
    </source>
</evidence>
<dbReference type="InterPro" id="IPR015915">
    <property type="entry name" value="Kelch-typ_b-propeller"/>
</dbReference>
<name>A0A9Q1H6R1_HOLLE</name>
<dbReference type="PROSITE" id="PS00010">
    <property type="entry name" value="ASX_HYDROXYL"/>
    <property type="match status" value="1"/>
</dbReference>
<feature type="domain" description="EGF-like" evidence="13">
    <location>
        <begin position="582"/>
        <end position="623"/>
    </location>
</feature>
<dbReference type="InterPro" id="IPR000152">
    <property type="entry name" value="EGF-type_Asp/Asn_hydroxyl_site"/>
</dbReference>
<evidence type="ECO:0000256" key="5">
    <source>
        <dbReference type="ARBA" id="ARBA00022737"/>
    </source>
</evidence>
<sequence length="1234" mass="136241">MEFVSDFCSKPEIGILVTPNFKGEVLLQIDPSRHVIPPLAGHTLTAFGQQRFFLVGGFSPQESFYPELQEYDTRQGYWQSRVPKGIAPTGIYGHSAVWHAESGALYVYGGYRFARGQVWVSDVLYSYHENSNTWNILPPTSDFVPSSHIFHSAITTSRYLFIIGGGTAERNFTISVQAYHYDCNAWAEVFLADDGPQPALGQSAVEIDGTVYVYGGFASKVMGSLYKLNLPEDLCRQHKTTEACKSAPGCTTCVVNDTFFQCAYTESCGGTGSVTVSGVLPNGTIQCNVTEVPSNDCEKFKSCGECLTTYPAHVTVKSTCKWCYGCPEGTCIETSSNCEDYCENNQHEEITSINKCSELVCPVADCEECGTMRGCMWTRQFQPHTGTETKYYLSRTPSYSWNCYSNTLLDVIPYEIEVLTAPPLACPSHCHTYTSCWECLESDGADGGWSSCVWSSQLHQCMSPSFLYLQCITGRCGPILYGNSDLCPVPCSHHTGCHSCFQQSNCGWCAVGYNASMGVCMEGTLSNPVDGMCEKQTISPTDGIVGKYSRAENLTAYFDYRDEILRLAREEGAVWHFATCPPENECTNGEHNCNENERCVDTFESFICECKQRYAKDSNDICQPVCSQKCFNGTCVAPDTCTCDFGFVGESCGTPCQCNRHSECAGPEDTQNCTDCQNNTMGPACEFCQTFFVGNATNGGVCEPCRTKCHGNSDFCVSLKKYNASDPSSWENKPGPMEDDVLCLNCSNNSEGDRCDSCKDGFFLLDNFCQPCQCNGHSDYCDKESGEGCLCQNHTRSPNCPSDKYTKPCYMHQCSICTEGEVFRGEPTNGHQCYRQVEMNLRCFGDGGFRTGCPASSGGDPLPPGKSALYVVQPNFVDLDIRVTIDVTYGSMDVYISHEPDMFVVESQNGMHTVMIDSEKAVDNTDIIPRDVTSGMVERKKRQSDSVTLPTDQTLNKVTSHYAHGLNSFVTVMDSDFVMVIRNVENRLVVTIPHRVHALSTKWFYFILLATENSQPRNDTPGALVYRQDIPQIDLFIFFSAFLSSFFKLLAILIAIWKLKVSWETRQAERARSLEMEHRRSRPFGHVIVYMEEVADPLPAPPAYPSRRTRRKSPRSRKERTSGSAILARSRHGAISPPAVLPAPANPTAGAVAVHEKLPYSPGLIALEPTDDGMAGVGTVVIALPGGTKAPLQACLGSGLMRQSKHNLSLMHPPRITRPANKQRQNSGCTYRPV</sequence>
<dbReference type="OrthoDB" id="263283at2759"/>
<evidence type="ECO:0000256" key="4">
    <source>
        <dbReference type="ARBA" id="ARBA00022729"/>
    </source>
</evidence>
<keyword evidence="3 12" id="KW-0812">Transmembrane</keyword>
<dbReference type="SMART" id="SM00423">
    <property type="entry name" value="PSI"/>
    <property type="match status" value="3"/>
</dbReference>
<dbReference type="InterPro" id="IPR016201">
    <property type="entry name" value="PSI"/>
</dbReference>
<dbReference type="InterPro" id="IPR056863">
    <property type="entry name" value="LMN_ATRN_NET-like_EGF"/>
</dbReference>
<dbReference type="Pfam" id="PF24973">
    <property type="entry name" value="EGF_LMN_ATRN"/>
    <property type="match status" value="1"/>
</dbReference>
<feature type="region of interest" description="Disordered" evidence="11">
    <location>
        <begin position="1211"/>
        <end position="1234"/>
    </location>
</feature>
<dbReference type="InterPro" id="IPR002049">
    <property type="entry name" value="LE_dom"/>
</dbReference>
<feature type="region of interest" description="Disordered" evidence="11">
    <location>
        <begin position="1100"/>
        <end position="1126"/>
    </location>
</feature>
<evidence type="ECO:0000259" key="13">
    <source>
        <dbReference type="PROSITE" id="PS50026"/>
    </source>
</evidence>
<dbReference type="Pfam" id="PF24981">
    <property type="entry name" value="Beta-prop_ATRN-LZTR1"/>
    <property type="match status" value="1"/>
</dbReference>
<keyword evidence="10" id="KW-0245">EGF-like domain</keyword>
<dbReference type="PROSITE" id="PS01248">
    <property type="entry name" value="EGF_LAM_1"/>
    <property type="match status" value="1"/>
</dbReference>
<dbReference type="InterPro" id="IPR000742">
    <property type="entry name" value="EGF"/>
</dbReference>
<comment type="caution">
    <text evidence="10">Lacks conserved residue(s) required for the propagation of feature annotation.</text>
</comment>
<dbReference type="SMART" id="SM00180">
    <property type="entry name" value="EGF_Lam"/>
    <property type="match status" value="2"/>
</dbReference>
<dbReference type="SMART" id="SM00181">
    <property type="entry name" value="EGF"/>
    <property type="match status" value="5"/>
</dbReference>
<reference evidence="14" key="1">
    <citation type="submission" date="2021-10" db="EMBL/GenBank/DDBJ databases">
        <title>Tropical sea cucumber genome reveals ecological adaptation and Cuvierian tubules defense mechanism.</title>
        <authorList>
            <person name="Chen T."/>
        </authorList>
    </citation>
    <scope>NUCLEOTIDE SEQUENCE</scope>
    <source>
        <strain evidence="14">Nanhai2018</strain>
        <tissue evidence="14">Muscle</tissue>
    </source>
</reference>
<feature type="transmembrane region" description="Helical" evidence="12">
    <location>
        <begin position="1035"/>
        <end position="1057"/>
    </location>
</feature>
<dbReference type="Proteomes" id="UP001152320">
    <property type="component" value="Chromosome 10"/>
</dbReference>
<dbReference type="Gene3D" id="2.10.25.10">
    <property type="entry name" value="Laminin"/>
    <property type="match status" value="2"/>
</dbReference>
<comment type="caution">
    <text evidence="14">The sequence shown here is derived from an EMBL/GenBank/DDBJ whole genome shotgun (WGS) entry which is preliminary data.</text>
</comment>
<keyword evidence="12" id="KW-0472">Membrane</keyword>
<dbReference type="Gene3D" id="2.120.10.80">
    <property type="entry name" value="Kelch-type beta propeller"/>
    <property type="match status" value="1"/>
</dbReference>
<keyword evidence="4" id="KW-0732">Signal</keyword>
<dbReference type="SUPFAM" id="SSF117281">
    <property type="entry name" value="Kelch motif"/>
    <property type="match status" value="1"/>
</dbReference>
<dbReference type="GO" id="GO:0016020">
    <property type="term" value="C:membrane"/>
    <property type="evidence" value="ECO:0007669"/>
    <property type="project" value="UniProtKB-SubCell"/>
</dbReference>
<dbReference type="CDD" id="cd00055">
    <property type="entry name" value="EGF_Lam"/>
    <property type="match status" value="1"/>
</dbReference>
<evidence type="ECO:0000256" key="6">
    <source>
        <dbReference type="ARBA" id="ARBA00022989"/>
    </source>
</evidence>
<evidence type="ECO:0000256" key="9">
    <source>
        <dbReference type="ARBA" id="ARBA00023292"/>
    </source>
</evidence>
<feature type="compositionally biased region" description="Basic residues" evidence="11">
    <location>
        <begin position="1107"/>
        <end position="1118"/>
    </location>
</feature>
<keyword evidence="7" id="KW-1015">Disulfide bond</keyword>
<proteinExistence type="predicted"/>
<keyword evidence="9" id="KW-0424">Laminin EGF-like domain</keyword>
<evidence type="ECO:0000256" key="11">
    <source>
        <dbReference type="SAM" id="MobiDB-lite"/>
    </source>
</evidence>
<evidence type="ECO:0000256" key="3">
    <source>
        <dbReference type="ARBA" id="ARBA00022692"/>
    </source>
</evidence>
<evidence type="ECO:0000313" key="14">
    <source>
        <dbReference type="EMBL" id="KAJ8034485.1"/>
    </source>
</evidence>
<keyword evidence="5" id="KW-0677">Repeat</keyword>
<evidence type="ECO:0000256" key="12">
    <source>
        <dbReference type="SAM" id="Phobius"/>
    </source>
</evidence>
<feature type="compositionally biased region" description="Polar residues" evidence="11">
    <location>
        <begin position="1220"/>
        <end position="1234"/>
    </location>
</feature>
<keyword evidence="15" id="KW-1185">Reference proteome</keyword>
<dbReference type="PROSITE" id="PS50026">
    <property type="entry name" value="EGF_3"/>
    <property type="match status" value="1"/>
</dbReference>
<evidence type="ECO:0000313" key="15">
    <source>
        <dbReference type="Proteomes" id="UP001152320"/>
    </source>
</evidence>
<organism evidence="14 15">
    <name type="scientific">Holothuria leucospilota</name>
    <name type="common">Black long sea cucumber</name>
    <name type="synonym">Mertensiothuria leucospilota</name>
    <dbReference type="NCBI Taxonomy" id="206669"/>
    <lineage>
        <taxon>Eukaryota</taxon>
        <taxon>Metazoa</taxon>
        <taxon>Echinodermata</taxon>
        <taxon>Eleutherozoa</taxon>
        <taxon>Echinozoa</taxon>
        <taxon>Holothuroidea</taxon>
        <taxon>Aspidochirotacea</taxon>
        <taxon>Aspidochirotida</taxon>
        <taxon>Holothuriidae</taxon>
        <taxon>Holothuria</taxon>
    </lineage>
</organism>
<dbReference type="PANTHER" id="PTHR46093">
    <property type="entry name" value="ACYL-COA-BINDING DOMAIN-CONTAINING PROTEIN 5"/>
    <property type="match status" value="1"/>
</dbReference>
<dbReference type="EMBL" id="JAIZAY010000010">
    <property type="protein sequence ID" value="KAJ8034485.1"/>
    <property type="molecule type" value="Genomic_DNA"/>
</dbReference>
<keyword evidence="2" id="KW-0880">Kelch repeat</keyword>
<evidence type="ECO:0000256" key="7">
    <source>
        <dbReference type="ARBA" id="ARBA00023157"/>
    </source>
</evidence>
<protein>
    <submittedName>
        <fullName evidence="14">Multiple epidermal growth factor-like domains protein 8</fullName>
    </submittedName>
</protein>
<dbReference type="SUPFAM" id="SSF57196">
    <property type="entry name" value="EGF/Laminin"/>
    <property type="match status" value="1"/>
</dbReference>
<keyword evidence="6 12" id="KW-1133">Transmembrane helix</keyword>
<comment type="subcellular location">
    <subcellularLocation>
        <location evidence="1">Membrane</location>
        <topology evidence="1">Single-pass membrane protein</topology>
    </subcellularLocation>
</comment>
<gene>
    <name evidence="14" type="ORF">HOLleu_21346</name>
</gene>
<accession>A0A9Q1H6R1</accession>
<dbReference type="AlphaFoldDB" id="A0A9Q1H6R1"/>
<dbReference type="InterPro" id="IPR056737">
    <property type="entry name" value="Beta-prop_ATRN-MKLN-like"/>
</dbReference>
<dbReference type="PANTHER" id="PTHR46093:SF16">
    <property type="entry name" value="MULTIPLE EGF-LIKE-DOMAINS 8"/>
    <property type="match status" value="1"/>
</dbReference>
<evidence type="ECO:0000256" key="10">
    <source>
        <dbReference type="PROSITE-ProRule" id="PRU00076"/>
    </source>
</evidence>
<keyword evidence="8" id="KW-0325">Glycoprotein</keyword>
<evidence type="ECO:0000256" key="1">
    <source>
        <dbReference type="ARBA" id="ARBA00004167"/>
    </source>
</evidence>
<evidence type="ECO:0000256" key="8">
    <source>
        <dbReference type="ARBA" id="ARBA00023180"/>
    </source>
</evidence>